<sequence length="301" mass="34338">MKYYIIKSFLLFLALPFLIAERIPQAKKLPMIPSYQDSLYTGPKSMGKIHNRAIDEASGLVFSRKHSGILYTHNDSGGEPVIYLLDTIGRHIGEINLVGVKNRDWEDIAIGPGPDPERKYIYVGEIGDNDGRYKQIKIFRIPEPDVLEKEMQAKPEVLVLQYPDGPRDAETLMVDPITQDIFILSKRDSVNILYRVPQSAFSQGEYTLQKVMELPFTMSVAGDIADDGSKIIIKNYFTVFYWERKPGETVPDALKRQAKILPYKPEPQGEAIAFDPVGLSYFTLSETRFNIHPVLYRYDKK</sequence>
<dbReference type="Proteomes" id="UP000292209">
    <property type="component" value="Unassembled WGS sequence"/>
</dbReference>
<dbReference type="EMBL" id="SGXG01000001">
    <property type="protein sequence ID" value="RZS96814.1"/>
    <property type="molecule type" value="Genomic_DNA"/>
</dbReference>
<dbReference type="AlphaFoldDB" id="A0A4Q7P9G7"/>
<dbReference type="RefSeq" id="WP_207226876.1">
    <property type="nucleotide sequence ID" value="NZ_SGXG01000001.1"/>
</dbReference>
<dbReference type="SUPFAM" id="SSF50956">
    <property type="entry name" value="Thermostable phytase (3-phytase)"/>
    <property type="match status" value="1"/>
</dbReference>
<evidence type="ECO:0000313" key="2">
    <source>
        <dbReference type="Proteomes" id="UP000292209"/>
    </source>
</evidence>
<comment type="caution">
    <text evidence="1">The sequence shown here is derived from an EMBL/GenBank/DDBJ whole genome shotgun (WGS) entry which is preliminary data.</text>
</comment>
<reference evidence="1 2" key="1">
    <citation type="submission" date="2019-02" db="EMBL/GenBank/DDBJ databases">
        <title>Genomic Encyclopedia of Archaeal and Bacterial Type Strains, Phase II (KMG-II): from individual species to whole genera.</title>
        <authorList>
            <person name="Goeker M."/>
        </authorList>
    </citation>
    <scope>NUCLEOTIDE SEQUENCE [LARGE SCALE GENOMIC DNA]</scope>
    <source>
        <strain evidence="1 2">DSM 21411</strain>
    </source>
</reference>
<accession>A0A4Q7P9G7</accession>
<organism evidence="1 2">
    <name type="scientific">Cecembia calidifontis</name>
    <dbReference type="NCBI Taxonomy" id="1187080"/>
    <lineage>
        <taxon>Bacteria</taxon>
        <taxon>Pseudomonadati</taxon>
        <taxon>Bacteroidota</taxon>
        <taxon>Cytophagia</taxon>
        <taxon>Cytophagales</taxon>
        <taxon>Cyclobacteriaceae</taxon>
        <taxon>Cecembia</taxon>
    </lineage>
</organism>
<evidence type="ECO:0008006" key="3">
    <source>
        <dbReference type="Google" id="ProtNLM"/>
    </source>
</evidence>
<protein>
    <recommendedName>
        <fullName evidence="3">Integral membrane protein</fullName>
    </recommendedName>
</protein>
<name>A0A4Q7P9G7_9BACT</name>
<evidence type="ECO:0000313" key="1">
    <source>
        <dbReference type="EMBL" id="RZS96814.1"/>
    </source>
</evidence>
<gene>
    <name evidence="1" type="ORF">BC751_2408</name>
</gene>
<proteinExistence type="predicted"/>
<keyword evidence="2" id="KW-1185">Reference proteome</keyword>